<evidence type="ECO:0000313" key="3">
    <source>
        <dbReference type="WBParaSite" id="Hba_00067"/>
    </source>
</evidence>
<accession>A0A1I7W630</accession>
<dbReference type="SUPFAM" id="SSF81383">
    <property type="entry name" value="F-box domain"/>
    <property type="match status" value="1"/>
</dbReference>
<dbReference type="Gene3D" id="3.80.10.10">
    <property type="entry name" value="Ribonuclease Inhibitor"/>
    <property type="match status" value="1"/>
</dbReference>
<dbReference type="AlphaFoldDB" id="A0A1I7W630"/>
<evidence type="ECO:0000313" key="2">
    <source>
        <dbReference type="Proteomes" id="UP000095283"/>
    </source>
</evidence>
<proteinExistence type="predicted"/>
<dbReference type="InterPro" id="IPR036047">
    <property type="entry name" value="F-box-like_dom_sf"/>
</dbReference>
<keyword evidence="2" id="KW-1185">Reference proteome</keyword>
<dbReference type="SMART" id="SM00256">
    <property type="entry name" value="FBOX"/>
    <property type="match status" value="1"/>
</dbReference>
<dbReference type="WBParaSite" id="Hba_00067">
    <property type="protein sequence ID" value="Hba_00067"/>
    <property type="gene ID" value="Hba_00067"/>
</dbReference>
<dbReference type="CDD" id="cd09917">
    <property type="entry name" value="F-box_SF"/>
    <property type="match status" value="1"/>
</dbReference>
<name>A0A1I7W630_HETBA</name>
<feature type="domain" description="F-box" evidence="1">
    <location>
        <begin position="44"/>
        <end position="84"/>
    </location>
</feature>
<organism evidence="2 3">
    <name type="scientific">Heterorhabditis bacteriophora</name>
    <name type="common">Entomopathogenic nematode worm</name>
    <dbReference type="NCBI Taxonomy" id="37862"/>
    <lineage>
        <taxon>Eukaryota</taxon>
        <taxon>Metazoa</taxon>
        <taxon>Ecdysozoa</taxon>
        <taxon>Nematoda</taxon>
        <taxon>Chromadorea</taxon>
        <taxon>Rhabditida</taxon>
        <taxon>Rhabditina</taxon>
        <taxon>Rhabditomorpha</taxon>
        <taxon>Strongyloidea</taxon>
        <taxon>Heterorhabditidae</taxon>
        <taxon>Heterorhabditis</taxon>
    </lineage>
</organism>
<dbReference type="InterPro" id="IPR001810">
    <property type="entry name" value="F-box_dom"/>
</dbReference>
<sequence>MVRIRMKPDIVSFYRTPGAFKFCRRINAGPTIDYFHECNRGKPLPEHIIRQVFSNLNRRDLISAMRTSKWLYTVGSACLNWEHVDLFNRTIMDYSLVALLNRRVKVIRMADTNVETSSLTYIFPPLLCPLLVTHLDLSRAVFANPSLLITLLRGCDKLVVRINFHNFLSCIVIQFYQAFLITYDTELVIIRVLNDFLGSITRKSSVGCTK</sequence>
<dbReference type="InterPro" id="IPR032675">
    <property type="entry name" value="LRR_dom_sf"/>
</dbReference>
<dbReference type="Pfam" id="PF12937">
    <property type="entry name" value="F-box-like"/>
    <property type="match status" value="1"/>
</dbReference>
<reference evidence="3" key="1">
    <citation type="submission" date="2016-11" db="UniProtKB">
        <authorList>
            <consortium name="WormBaseParasite"/>
        </authorList>
    </citation>
    <scope>IDENTIFICATION</scope>
</reference>
<protein>
    <submittedName>
        <fullName evidence="3">F-box domain-containing protein</fullName>
    </submittedName>
</protein>
<dbReference type="Proteomes" id="UP000095283">
    <property type="component" value="Unplaced"/>
</dbReference>
<evidence type="ECO:0000259" key="1">
    <source>
        <dbReference type="SMART" id="SM00256"/>
    </source>
</evidence>